<dbReference type="InterPro" id="IPR020624">
    <property type="entry name" value="Schiff_base-form_aldolases_CS"/>
</dbReference>
<feature type="site" description="L-lysine inhibitor binding" evidence="16">
    <location>
        <position position="105"/>
    </location>
</feature>
<evidence type="ECO:0000256" key="1">
    <source>
        <dbReference type="ARBA" id="ARBA00003294"/>
    </source>
</evidence>
<dbReference type="OrthoDB" id="9782828at2"/>
<evidence type="ECO:0000256" key="9">
    <source>
        <dbReference type="ARBA" id="ARBA00023239"/>
    </source>
</evidence>
<keyword evidence="5 12" id="KW-0963">Cytoplasm</keyword>
<evidence type="ECO:0000256" key="13">
    <source>
        <dbReference type="PIRNR" id="PIRNR001365"/>
    </source>
</evidence>
<dbReference type="EMBL" id="CZQA01000001">
    <property type="protein sequence ID" value="CUS33797.1"/>
    <property type="molecule type" value="Genomic_DNA"/>
</dbReference>
<evidence type="ECO:0000256" key="7">
    <source>
        <dbReference type="ARBA" id="ARBA00022915"/>
    </source>
</evidence>
<dbReference type="GO" id="GO:0008840">
    <property type="term" value="F:4-hydroxy-tetrahydrodipicolinate synthase activity"/>
    <property type="evidence" value="ECO:0007669"/>
    <property type="project" value="UniProtKB-UniRule"/>
</dbReference>
<comment type="subunit">
    <text evidence="12">Homotetramer; dimer of dimers.</text>
</comment>
<feature type="site" description="L-lysine inhibitor binding" evidence="16">
    <location>
        <position position="106"/>
    </location>
</feature>
<dbReference type="STRING" id="1742972.COMA1_11345"/>
<comment type="pathway">
    <text evidence="2 12">Amino-acid biosynthesis; L-lysine biosynthesis via DAP pathway; (S)-tetrahydrodipicolinate from L-aspartate: step 3/4.</text>
</comment>
<dbReference type="PROSITE" id="PS00665">
    <property type="entry name" value="DHDPS_1"/>
    <property type="match status" value="1"/>
</dbReference>
<feature type="active site" description="Proton donor/acceptor" evidence="12 14">
    <location>
        <position position="132"/>
    </location>
</feature>
<dbReference type="PRINTS" id="PR00146">
    <property type="entry name" value="DHPICSNTHASE"/>
</dbReference>
<comment type="caution">
    <text evidence="12">Was originally thought to be a dihydrodipicolinate synthase (DHDPS), catalyzing the condensation of (S)-aspartate-beta-semialdehyde [(S)-ASA] and pyruvate to dihydrodipicolinate (DHDP). However, it was shown in E.coli that the product of the enzymatic reaction is not dihydrodipicolinate but in fact (4S)-4-hydroxy-2,3,4,5-tetrahydro-(2S)-dipicolinic acid (HTPA), and that the consecutive dehydration reaction leading to DHDP is not spontaneous but catalyzed by DapB.</text>
</comment>
<feature type="active site" description="Schiff-base intermediate with substrate" evidence="12 14">
    <location>
        <position position="160"/>
    </location>
</feature>
<feature type="site" description="L-lysine inhibitor binding; via carbonyl oxygen" evidence="16">
    <location>
        <position position="48"/>
    </location>
</feature>
<evidence type="ECO:0000256" key="14">
    <source>
        <dbReference type="PIRSR" id="PIRSR001365-1"/>
    </source>
</evidence>
<evidence type="ECO:0000256" key="4">
    <source>
        <dbReference type="ARBA" id="ARBA00012086"/>
    </source>
</evidence>
<feature type="site" description="L-lysine inhibitor binding" evidence="16">
    <location>
        <position position="79"/>
    </location>
</feature>
<keyword evidence="18" id="KW-1185">Reference proteome</keyword>
<dbReference type="RefSeq" id="WP_090745449.1">
    <property type="nucleotide sequence ID" value="NZ_CZQA01000001.1"/>
</dbReference>
<dbReference type="InterPro" id="IPR002220">
    <property type="entry name" value="DapA-like"/>
</dbReference>
<comment type="similarity">
    <text evidence="3 12 13">Belongs to the DapA family.</text>
</comment>
<evidence type="ECO:0000313" key="17">
    <source>
        <dbReference type="EMBL" id="CUS33797.1"/>
    </source>
</evidence>
<evidence type="ECO:0000256" key="2">
    <source>
        <dbReference type="ARBA" id="ARBA00005120"/>
    </source>
</evidence>
<feature type="binding site" evidence="12 15">
    <location>
        <position position="202"/>
    </location>
    <ligand>
        <name>pyruvate</name>
        <dbReference type="ChEBI" id="CHEBI:15361"/>
    </ligand>
</feature>
<evidence type="ECO:0000313" key="18">
    <source>
        <dbReference type="Proteomes" id="UP000199032"/>
    </source>
</evidence>
<dbReference type="AlphaFoldDB" id="A0A0S4L8E1"/>
<name>A0A0S4L8E1_9BACT</name>
<keyword evidence="9 12" id="KW-0456">Lyase</keyword>
<keyword evidence="10 12" id="KW-0704">Schiff base</keyword>
<proteinExistence type="inferred from homology"/>
<feature type="site" description="Part of a proton relay during catalysis" evidence="12 16">
    <location>
        <position position="43"/>
    </location>
</feature>
<dbReference type="GO" id="GO:0005829">
    <property type="term" value="C:cytosol"/>
    <property type="evidence" value="ECO:0007669"/>
    <property type="project" value="TreeGrafter"/>
</dbReference>
<evidence type="ECO:0000256" key="11">
    <source>
        <dbReference type="ARBA" id="ARBA00047836"/>
    </source>
</evidence>
<evidence type="ECO:0000256" key="5">
    <source>
        <dbReference type="ARBA" id="ARBA00022490"/>
    </source>
</evidence>
<dbReference type="PIRSF" id="PIRSF001365">
    <property type="entry name" value="DHDPS"/>
    <property type="match status" value="1"/>
</dbReference>
<dbReference type="InterPro" id="IPR013785">
    <property type="entry name" value="Aldolase_TIM"/>
</dbReference>
<dbReference type="CDD" id="cd00950">
    <property type="entry name" value="DHDPS"/>
    <property type="match status" value="1"/>
</dbReference>
<gene>
    <name evidence="12 17" type="primary">dapA</name>
    <name evidence="17" type="ORF">COMA1_11345</name>
</gene>
<dbReference type="SUPFAM" id="SSF51569">
    <property type="entry name" value="Aldolase"/>
    <property type="match status" value="1"/>
</dbReference>
<dbReference type="Pfam" id="PF00701">
    <property type="entry name" value="DHDPS"/>
    <property type="match status" value="1"/>
</dbReference>
<accession>A0A0S4L8E1</accession>
<reference evidence="17 18" key="1">
    <citation type="submission" date="2015-10" db="EMBL/GenBank/DDBJ databases">
        <authorList>
            <person name="Gilbert D.G."/>
        </authorList>
    </citation>
    <scope>NUCLEOTIDE SEQUENCE [LARGE SCALE GENOMIC DNA]</scope>
    <source>
        <strain evidence="17">COMA1</strain>
    </source>
</reference>
<dbReference type="NCBIfam" id="TIGR00674">
    <property type="entry name" value="dapA"/>
    <property type="match status" value="1"/>
</dbReference>
<keyword evidence="8 12" id="KW-0457">Lysine biosynthesis</keyword>
<feature type="binding site" evidence="12 15">
    <location>
        <position position="44"/>
    </location>
    <ligand>
        <name>pyruvate</name>
        <dbReference type="ChEBI" id="CHEBI:15361"/>
    </ligand>
</feature>
<dbReference type="Gene3D" id="3.20.20.70">
    <property type="entry name" value="Aldolase class I"/>
    <property type="match status" value="1"/>
</dbReference>
<keyword evidence="7 12" id="KW-0220">Diaminopimelate biosynthesis</keyword>
<comment type="function">
    <text evidence="1 12">Catalyzes the condensation of (S)-aspartate-beta-semialdehyde [(S)-ASA] and pyruvate to 4-hydroxy-tetrahydrodipicolinate (HTPA).</text>
</comment>
<dbReference type="SMART" id="SM01130">
    <property type="entry name" value="DHDPS"/>
    <property type="match status" value="1"/>
</dbReference>
<evidence type="ECO:0000256" key="8">
    <source>
        <dbReference type="ARBA" id="ARBA00023154"/>
    </source>
</evidence>
<dbReference type="EC" id="4.3.3.7" evidence="4 12"/>
<evidence type="ECO:0000256" key="6">
    <source>
        <dbReference type="ARBA" id="ARBA00022605"/>
    </source>
</evidence>
<keyword evidence="6 12" id="KW-0028">Amino-acid biosynthesis</keyword>
<feature type="site" description="L-lysine inhibitor binding" evidence="16">
    <location>
        <position position="83"/>
    </location>
</feature>
<feature type="site" description="Part of a proton relay during catalysis" evidence="12">
    <location>
        <position position="106"/>
    </location>
</feature>
<organism evidence="17 18">
    <name type="scientific">Candidatus Nitrospira nitrosa</name>
    <dbReference type="NCBI Taxonomy" id="1742972"/>
    <lineage>
        <taxon>Bacteria</taxon>
        <taxon>Pseudomonadati</taxon>
        <taxon>Nitrospirota</taxon>
        <taxon>Nitrospiria</taxon>
        <taxon>Nitrospirales</taxon>
        <taxon>Nitrospiraceae</taxon>
        <taxon>Nitrospira</taxon>
    </lineage>
</organism>
<comment type="subcellular location">
    <subcellularLocation>
        <location evidence="12">Cytoplasm</location>
    </subcellularLocation>
</comment>
<comment type="catalytic activity">
    <reaction evidence="11 12">
        <text>L-aspartate 4-semialdehyde + pyruvate = (2S,4S)-4-hydroxy-2,3,4,5-tetrahydrodipicolinate + H2O + H(+)</text>
        <dbReference type="Rhea" id="RHEA:34171"/>
        <dbReference type="ChEBI" id="CHEBI:15361"/>
        <dbReference type="ChEBI" id="CHEBI:15377"/>
        <dbReference type="ChEBI" id="CHEBI:15378"/>
        <dbReference type="ChEBI" id="CHEBI:67139"/>
        <dbReference type="ChEBI" id="CHEBI:537519"/>
        <dbReference type="EC" id="4.3.3.7"/>
    </reaction>
</comment>
<dbReference type="PANTHER" id="PTHR12128:SF66">
    <property type="entry name" value="4-HYDROXY-2-OXOGLUTARATE ALDOLASE, MITOCHONDRIAL"/>
    <property type="match status" value="1"/>
</dbReference>
<evidence type="ECO:0000256" key="16">
    <source>
        <dbReference type="PIRSR" id="PIRSR001365-3"/>
    </source>
</evidence>
<dbReference type="InterPro" id="IPR005263">
    <property type="entry name" value="DapA"/>
</dbReference>
<evidence type="ECO:0000256" key="12">
    <source>
        <dbReference type="HAMAP-Rule" id="MF_00418"/>
    </source>
</evidence>
<dbReference type="PANTHER" id="PTHR12128">
    <property type="entry name" value="DIHYDRODIPICOLINATE SYNTHASE"/>
    <property type="match status" value="1"/>
</dbReference>
<dbReference type="HAMAP" id="MF_00418">
    <property type="entry name" value="DapA"/>
    <property type="match status" value="1"/>
</dbReference>
<protein>
    <recommendedName>
        <fullName evidence="4 12">4-hydroxy-tetrahydrodipicolinate synthase</fullName>
        <shortName evidence="12">HTPA synthase</shortName>
        <ecNumber evidence="4 12">4.3.3.7</ecNumber>
    </recommendedName>
</protein>
<evidence type="ECO:0000256" key="10">
    <source>
        <dbReference type="ARBA" id="ARBA00023270"/>
    </source>
</evidence>
<evidence type="ECO:0000256" key="3">
    <source>
        <dbReference type="ARBA" id="ARBA00007592"/>
    </source>
</evidence>
<dbReference type="Proteomes" id="UP000199032">
    <property type="component" value="Unassembled WGS sequence"/>
</dbReference>
<dbReference type="GO" id="GO:0009089">
    <property type="term" value="P:lysine biosynthetic process via diaminopimelate"/>
    <property type="evidence" value="ECO:0007669"/>
    <property type="project" value="UniProtKB-UniRule"/>
</dbReference>
<dbReference type="GO" id="GO:0019877">
    <property type="term" value="P:diaminopimelate biosynthetic process"/>
    <property type="evidence" value="ECO:0007669"/>
    <property type="project" value="UniProtKB-UniRule"/>
</dbReference>
<evidence type="ECO:0000256" key="15">
    <source>
        <dbReference type="PIRSR" id="PIRSR001365-2"/>
    </source>
</evidence>
<sequence>MFTGSLVAIVTPFRKGKVDERALADLIEWQIANGTNGIVPCGTTGESATLSHDEHNRVIELTVEVARRRVPVVAGTGSNSTDEAIALTKHAKQAGADGSLLITPYYNKPTQEGLYRHYRAVAEAVDLPLVLYNIPGRTGVNMLPATIARLTALPTIVGVKEGSGSVQQASDIVQMCGDRLTVLAGDDALTLPMMAVGGKGVITVTANIVPAEMAGLVKTFAEGKIADARRIHFKLSPLFAALFFETNPIPVKEALSLMGKIDPELRLPLCPMAQDTREKLIQALKEASLIAH</sequence>
<dbReference type="UniPathway" id="UPA00034">
    <property type="reaction ID" value="UER00017"/>
</dbReference>